<accession>A0A0M2RAB1</accession>
<name>A0A0M2RAB1_9PROT</name>
<reference evidence="1 2" key="1">
    <citation type="submission" date="2015-03" db="EMBL/GenBank/DDBJ databases">
        <title>Genome sequence of Kiloniella sp. P1-1, isolated from the gut microflora of Pacific white shrimp, Penaeus vannamei.</title>
        <authorList>
            <person name="Shao Z."/>
            <person name="Wang L."/>
            <person name="Li X."/>
        </authorList>
    </citation>
    <scope>NUCLEOTIDE SEQUENCE [LARGE SCALE GENOMIC DNA]</scope>
    <source>
        <strain evidence="1 2">P1-1</strain>
    </source>
</reference>
<keyword evidence="2" id="KW-1185">Reference proteome</keyword>
<dbReference type="RefSeq" id="WP_046501566.1">
    <property type="nucleotide sequence ID" value="NZ_LANI01000001.1"/>
</dbReference>
<protein>
    <submittedName>
        <fullName evidence="1">Uncharacterized protein</fullName>
    </submittedName>
</protein>
<dbReference type="Proteomes" id="UP000034491">
    <property type="component" value="Unassembled WGS sequence"/>
</dbReference>
<dbReference type="EMBL" id="LANI01000001">
    <property type="protein sequence ID" value="KKJ78606.1"/>
    <property type="molecule type" value="Genomic_DNA"/>
</dbReference>
<comment type="caution">
    <text evidence="1">The sequence shown here is derived from an EMBL/GenBank/DDBJ whole genome shotgun (WGS) entry which is preliminary data.</text>
</comment>
<evidence type="ECO:0000313" key="2">
    <source>
        <dbReference type="Proteomes" id="UP000034491"/>
    </source>
</evidence>
<proteinExistence type="predicted"/>
<dbReference type="AlphaFoldDB" id="A0A0M2RAB1"/>
<sequence>MNPATIATVNALIEIGVFAFKSIKAVQNGDKTPEQIRAEWPAIAAKLDDAWAAWEAAGKSTGKNNG</sequence>
<organism evidence="1 2">
    <name type="scientific">Kiloniella litopenaei</name>
    <dbReference type="NCBI Taxonomy" id="1549748"/>
    <lineage>
        <taxon>Bacteria</taxon>
        <taxon>Pseudomonadati</taxon>
        <taxon>Pseudomonadota</taxon>
        <taxon>Alphaproteobacteria</taxon>
        <taxon>Rhodospirillales</taxon>
        <taxon>Kiloniellaceae</taxon>
        <taxon>Kiloniella</taxon>
    </lineage>
</organism>
<gene>
    <name evidence="1" type="ORF">WH95_00450</name>
</gene>
<evidence type="ECO:0000313" key="1">
    <source>
        <dbReference type="EMBL" id="KKJ78606.1"/>
    </source>
</evidence>
<dbReference type="STRING" id="1549748.WH95_00450"/>